<keyword evidence="2" id="KW-1185">Reference proteome</keyword>
<feature type="non-terminal residue" evidence="1">
    <location>
        <position position="91"/>
    </location>
</feature>
<organism evidence="1 2">
    <name type="scientific">Timema podura</name>
    <name type="common">Walking stick</name>
    <dbReference type="NCBI Taxonomy" id="61482"/>
    <lineage>
        <taxon>Eukaryota</taxon>
        <taxon>Metazoa</taxon>
        <taxon>Ecdysozoa</taxon>
        <taxon>Arthropoda</taxon>
        <taxon>Hexapoda</taxon>
        <taxon>Insecta</taxon>
        <taxon>Pterygota</taxon>
        <taxon>Neoptera</taxon>
        <taxon>Polyneoptera</taxon>
        <taxon>Phasmatodea</taxon>
        <taxon>Timematodea</taxon>
        <taxon>Timematoidea</taxon>
        <taxon>Timematidae</taxon>
        <taxon>Timema</taxon>
    </lineage>
</organism>
<evidence type="ECO:0000313" key="2">
    <source>
        <dbReference type="Proteomes" id="UP001153148"/>
    </source>
</evidence>
<dbReference type="InterPro" id="IPR039755">
    <property type="entry name" value="TBC1D23"/>
</dbReference>
<sequence length="91" mass="9998">SSRCLRQLAGSPSDSACGTSNFQKADPFFVFFLALVMIVNAREQILSMKNDSKQTIVDTLSAMPCALEADDVTDFCSLAQYYDLKTPSSFK</sequence>
<proteinExistence type="predicted"/>
<dbReference type="EMBL" id="CAJPIN010073799">
    <property type="protein sequence ID" value="CAG2067721.1"/>
    <property type="molecule type" value="Genomic_DNA"/>
</dbReference>
<dbReference type="PANTHER" id="PTHR13297">
    <property type="entry name" value="TBC1 DOMAIN FAMILY MEMBER 23-RELATED"/>
    <property type="match status" value="1"/>
</dbReference>
<reference evidence="1" key="1">
    <citation type="submission" date="2021-03" db="EMBL/GenBank/DDBJ databases">
        <authorList>
            <person name="Tran Van P."/>
        </authorList>
    </citation>
    <scope>NUCLEOTIDE SEQUENCE</scope>
</reference>
<protein>
    <submittedName>
        <fullName evidence="1">Uncharacterized protein</fullName>
    </submittedName>
</protein>
<accession>A0ABN7PIY1</accession>
<comment type="caution">
    <text evidence="1">The sequence shown here is derived from an EMBL/GenBank/DDBJ whole genome shotgun (WGS) entry which is preliminary data.</text>
</comment>
<dbReference type="PANTHER" id="PTHR13297:SF5">
    <property type="entry name" value="TBC1 DOMAIN FAMILY MEMBER 23"/>
    <property type="match status" value="1"/>
</dbReference>
<name>A0ABN7PIY1_TIMPD</name>
<evidence type="ECO:0000313" key="1">
    <source>
        <dbReference type="EMBL" id="CAG2067721.1"/>
    </source>
</evidence>
<dbReference type="Proteomes" id="UP001153148">
    <property type="component" value="Unassembled WGS sequence"/>
</dbReference>
<gene>
    <name evidence="1" type="ORF">TPAB3V08_LOCUS14664</name>
</gene>
<feature type="non-terminal residue" evidence="1">
    <location>
        <position position="1"/>
    </location>
</feature>